<keyword evidence="3" id="KW-1185">Reference proteome</keyword>
<sequence>MIRKTIKLFLFAALGLVLSGCPPGDPYPEFPVDEVEGYKPVYATDAEASIEFQEARPLKKPGKIYVYGKYLLVNEQSQGIHVIDNTDPSAPKPVGFLRVYGNVDMAVRNNVLYVDHIGDLVALQITDLNNIQEISRISSWSNDLPPADDSALEWERRGRYFECVDPEKGKVIGWILTTLKKPECYR</sequence>
<dbReference type="AlphaFoldDB" id="A0AAP2DRI5"/>
<dbReference type="EMBL" id="JAHESF010000031">
    <property type="protein sequence ID" value="MBT1699917.1"/>
    <property type="molecule type" value="Genomic_DNA"/>
</dbReference>
<proteinExistence type="predicted"/>
<evidence type="ECO:0008006" key="4">
    <source>
        <dbReference type="Google" id="ProtNLM"/>
    </source>
</evidence>
<evidence type="ECO:0000313" key="3">
    <source>
        <dbReference type="Proteomes" id="UP001319200"/>
    </source>
</evidence>
<accession>A0AAP2DRI5</accession>
<feature type="chain" id="PRO_5043048538" description="LVIVD repeat-containing protein" evidence="1">
    <location>
        <begin position="20"/>
        <end position="186"/>
    </location>
</feature>
<dbReference type="Proteomes" id="UP001319200">
    <property type="component" value="Unassembled WGS sequence"/>
</dbReference>
<comment type="caution">
    <text evidence="2">The sequence shown here is derived from an EMBL/GenBank/DDBJ whole genome shotgun (WGS) entry which is preliminary data.</text>
</comment>
<evidence type="ECO:0000256" key="1">
    <source>
        <dbReference type="SAM" id="SignalP"/>
    </source>
</evidence>
<keyword evidence="1" id="KW-0732">Signal</keyword>
<organism evidence="2 3">
    <name type="scientific">Chryseosolibacter histidini</name>
    <dbReference type="NCBI Taxonomy" id="2782349"/>
    <lineage>
        <taxon>Bacteria</taxon>
        <taxon>Pseudomonadati</taxon>
        <taxon>Bacteroidota</taxon>
        <taxon>Cytophagia</taxon>
        <taxon>Cytophagales</taxon>
        <taxon>Chryseotaleaceae</taxon>
        <taxon>Chryseosolibacter</taxon>
    </lineage>
</organism>
<feature type="signal peptide" evidence="1">
    <location>
        <begin position="1"/>
        <end position="19"/>
    </location>
</feature>
<gene>
    <name evidence="2" type="ORF">KK083_23725</name>
</gene>
<evidence type="ECO:0000313" key="2">
    <source>
        <dbReference type="EMBL" id="MBT1699917.1"/>
    </source>
</evidence>
<protein>
    <recommendedName>
        <fullName evidence="4">LVIVD repeat-containing protein</fullName>
    </recommendedName>
</protein>
<dbReference type="RefSeq" id="WP_254168170.1">
    <property type="nucleotide sequence ID" value="NZ_JAHESF010000031.1"/>
</dbReference>
<name>A0AAP2DRI5_9BACT</name>
<dbReference type="PROSITE" id="PS51257">
    <property type="entry name" value="PROKAR_LIPOPROTEIN"/>
    <property type="match status" value="1"/>
</dbReference>
<reference evidence="2 3" key="1">
    <citation type="submission" date="2021-05" db="EMBL/GenBank/DDBJ databases">
        <title>A Polyphasic approach of four new species of the genus Ohtaekwangia: Ohtaekwangia histidinii sp. nov., Ohtaekwangia cretensis sp. nov., Ohtaekwangia indiensis sp. nov., Ohtaekwangia reichenbachii sp. nov. from diverse environment.</title>
        <authorList>
            <person name="Octaviana S."/>
        </authorList>
    </citation>
    <scope>NUCLEOTIDE SEQUENCE [LARGE SCALE GENOMIC DNA]</scope>
    <source>
        <strain evidence="2 3">PWU4</strain>
    </source>
</reference>